<reference evidence="1 2" key="1">
    <citation type="submission" date="2019-01" db="EMBL/GenBank/DDBJ databases">
        <title>Novel species of Nocardioides.</title>
        <authorList>
            <person name="Liu Q."/>
            <person name="Xin Y.-H."/>
        </authorList>
    </citation>
    <scope>NUCLEOTIDE SEQUENCE [LARGE SCALE GENOMIC DNA]</scope>
    <source>
        <strain evidence="1 2">HLT3-15</strain>
    </source>
</reference>
<dbReference type="AlphaFoldDB" id="A0A4Q2RRE5"/>
<name>A0A4Q2RRE5_9ACTN</name>
<dbReference type="OrthoDB" id="4945503at2"/>
<protein>
    <submittedName>
        <fullName evidence="1">Uncharacterized protein</fullName>
    </submittedName>
</protein>
<evidence type="ECO:0000313" key="1">
    <source>
        <dbReference type="EMBL" id="RYB91487.1"/>
    </source>
</evidence>
<dbReference type="Proteomes" id="UP000291838">
    <property type="component" value="Unassembled WGS sequence"/>
</dbReference>
<organism evidence="1 2">
    <name type="scientific">Nocardioides glacieisoli</name>
    <dbReference type="NCBI Taxonomy" id="1168730"/>
    <lineage>
        <taxon>Bacteria</taxon>
        <taxon>Bacillati</taxon>
        <taxon>Actinomycetota</taxon>
        <taxon>Actinomycetes</taxon>
        <taxon>Propionibacteriales</taxon>
        <taxon>Nocardioidaceae</taxon>
        <taxon>Nocardioides</taxon>
    </lineage>
</organism>
<dbReference type="EMBL" id="SDWS01000003">
    <property type="protein sequence ID" value="RYB91487.1"/>
    <property type="molecule type" value="Genomic_DNA"/>
</dbReference>
<gene>
    <name evidence="1" type="ORF">EUA06_09195</name>
</gene>
<accession>A0A4Q2RRE5</accession>
<dbReference type="RefSeq" id="WP_129474824.1">
    <property type="nucleotide sequence ID" value="NZ_SDWS01000003.1"/>
</dbReference>
<sequence>MDDSNWLTVMSDVLVATVTEVVADVAAVVLDTDPRAGHIARATLTSIDVVGRRAGIRAATTGWVDLTLFGHRVSAIIFDYDEDVAELQKEIRALALVAHEYLTGGGRVVEQRGWFRAREVVVIDTVDGEWVLGYRSSRNPRGL</sequence>
<evidence type="ECO:0000313" key="2">
    <source>
        <dbReference type="Proteomes" id="UP000291838"/>
    </source>
</evidence>
<keyword evidence="2" id="KW-1185">Reference proteome</keyword>
<proteinExistence type="predicted"/>
<comment type="caution">
    <text evidence="1">The sequence shown here is derived from an EMBL/GenBank/DDBJ whole genome shotgun (WGS) entry which is preliminary data.</text>
</comment>